<evidence type="ECO:0000313" key="2">
    <source>
        <dbReference type="Proteomes" id="UP000317550"/>
    </source>
</evidence>
<reference evidence="2" key="1">
    <citation type="submission" date="2019-07" db="EMBL/GenBank/DDBJ databases">
        <title>Chitinimonas sp. nov., isolated from Ny-Alesund, arctica soil.</title>
        <authorList>
            <person name="Xu Q."/>
            <person name="Peng F."/>
        </authorList>
    </citation>
    <scope>NUCLEOTIDE SEQUENCE [LARGE SCALE GENOMIC DNA]</scope>
    <source>
        <strain evidence="2">R3-44</strain>
    </source>
</reference>
<dbReference type="OrthoDB" id="8590048at2"/>
<keyword evidence="2" id="KW-1185">Reference proteome</keyword>
<sequence length="124" mass="13668">MPLSHRVQLSVFPLGSSEPQRALAAIRATWVNPAWVASREINGAWLLEAAMEAPLAVDDEHDDSVEAAFTKRLSMAIWRKLGRYVRVVVDAGAEESEESCHHELGRSDYLMLMRVGEAPPASNA</sequence>
<evidence type="ECO:0000313" key="1">
    <source>
        <dbReference type="EMBL" id="QDQ27864.1"/>
    </source>
</evidence>
<dbReference type="AlphaFoldDB" id="A0A516SI86"/>
<dbReference type="Proteomes" id="UP000317550">
    <property type="component" value="Chromosome"/>
</dbReference>
<organism evidence="1 2">
    <name type="scientific">Chitinimonas arctica</name>
    <dbReference type="NCBI Taxonomy" id="2594795"/>
    <lineage>
        <taxon>Bacteria</taxon>
        <taxon>Pseudomonadati</taxon>
        <taxon>Pseudomonadota</taxon>
        <taxon>Betaproteobacteria</taxon>
        <taxon>Neisseriales</taxon>
        <taxon>Chitinibacteraceae</taxon>
        <taxon>Chitinimonas</taxon>
    </lineage>
</organism>
<protein>
    <submittedName>
        <fullName evidence="1">Uncharacterized protein</fullName>
    </submittedName>
</protein>
<dbReference type="RefSeq" id="WP_144279252.1">
    <property type="nucleotide sequence ID" value="NZ_CP041730.1"/>
</dbReference>
<proteinExistence type="predicted"/>
<dbReference type="EMBL" id="CP041730">
    <property type="protein sequence ID" value="QDQ27864.1"/>
    <property type="molecule type" value="Genomic_DNA"/>
</dbReference>
<dbReference type="KEGG" id="cari:FNU76_16765"/>
<accession>A0A516SI86</accession>
<gene>
    <name evidence="1" type="ORF">FNU76_16765</name>
</gene>
<name>A0A516SI86_9NEIS</name>